<reference evidence="2" key="2">
    <citation type="submission" date="2017-07" db="EMBL/GenBank/DDBJ databases">
        <title>WGS assembly of Populus trichocarpa.</title>
        <authorList>
            <person name="Tuskan G."/>
            <person name="Difazio S."/>
            <person name="Jansson S."/>
            <person name="Bohlmann J."/>
            <person name="Grigoriev I."/>
            <person name="Hellsten U."/>
            <person name="Putnam N."/>
            <person name="Ralph S."/>
            <person name="Rombauts S."/>
            <person name="Salamov A."/>
            <person name="Schein J."/>
            <person name="Sterck L."/>
            <person name="Aerts A."/>
            <person name="Bhalerao R."/>
            <person name="Bhalerao R."/>
            <person name="Blaudez D."/>
            <person name="Boerjan W."/>
            <person name="Brun A."/>
            <person name="Brunner A."/>
            <person name="Busov V."/>
            <person name="Campbell M."/>
            <person name="Carlson J."/>
            <person name="Chalot M."/>
            <person name="Chapman J."/>
            <person name="Chen G."/>
            <person name="Cooper D."/>
            <person name="Coutinho P."/>
            <person name="Couturier J."/>
            <person name="Covert S."/>
            <person name="Cronk Q."/>
            <person name="Cunningham R."/>
            <person name="Davis J."/>
            <person name="Degroeve S."/>
            <person name="Dejardin A."/>
            <person name="Depamphilis C."/>
            <person name="Detter J."/>
            <person name="Dirks B."/>
            <person name="Dubchak I."/>
            <person name="Duplessis S."/>
            <person name="Ehlting J."/>
            <person name="Ellis B."/>
            <person name="Gendler K."/>
            <person name="Goodstein D."/>
            <person name="Gribskov M."/>
            <person name="Grimwood J."/>
            <person name="Groover A."/>
            <person name="Gunter L."/>
            <person name="Hamberger B."/>
            <person name="Heinze B."/>
            <person name="Helariutta Y."/>
            <person name="Henrissat B."/>
            <person name="Holligan D."/>
            <person name="Holt R."/>
            <person name="Huang W."/>
            <person name="Islam-Faridi N."/>
            <person name="Jones S."/>
            <person name="Jones-Rhoades M."/>
            <person name="Jorgensen R."/>
            <person name="Joshi C."/>
            <person name="Kangasjarvi J."/>
            <person name="Karlsson J."/>
            <person name="Kelleher C."/>
            <person name="Kirkpatrick R."/>
            <person name="Kirst M."/>
            <person name="Kohler A."/>
            <person name="Kalluri U."/>
            <person name="Larimer F."/>
            <person name="Leebens-Mack J."/>
            <person name="Leple J."/>
            <person name="Locascio P."/>
            <person name="Lou Y."/>
            <person name="Lucas S."/>
            <person name="Martin F."/>
            <person name="Montanini B."/>
            <person name="Napoli C."/>
            <person name="Nelson D."/>
            <person name="Nelson C."/>
            <person name="Nieminen K."/>
            <person name="Nilsson O."/>
            <person name="Pereda V."/>
            <person name="Peter G."/>
            <person name="Philippe R."/>
            <person name="Pilate G."/>
            <person name="Poliakov A."/>
            <person name="Razumovskaya J."/>
            <person name="Richardson P."/>
            <person name="Rinaldi C."/>
            <person name="Ritland K."/>
            <person name="Rouze P."/>
            <person name="Ryaboy D."/>
            <person name="Schmutz J."/>
            <person name="Schrader J."/>
            <person name="Segerman B."/>
            <person name="Shin H."/>
            <person name="Siddiqui A."/>
            <person name="Sterky F."/>
            <person name="Terry A."/>
            <person name="Tsai C."/>
            <person name="Uberbacher E."/>
            <person name="Unneberg P."/>
            <person name="Vahala J."/>
            <person name="Wall K."/>
            <person name="Wessler S."/>
            <person name="Yang G."/>
            <person name="Yin T."/>
            <person name="Douglas C."/>
            <person name="Marra M."/>
            <person name="Sandberg G."/>
            <person name="Van De Peer Y."/>
            <person name="Rokhsar D."/>
        </authorList>
    </citation>
    <scope>NUCLEOTIDE SEQUENCE</scope>
    <source>
        <strain evidence="2">Nisqually-1</strain>
    </source>
</reference>
<keyword evidence="1" id="KW-0472">Membrane</keyword>
<dbReference type="InParanoid" id="A0A2K1R8W1"/>
<protein>
    <submittedName>
        <fullName evidence="2">Uncharacterized protein</fullName>
    </submittedName>
</protein>
<name>A0A2K1R8W1_POPTR</name>
<proteinExistence type="predicted"/>
<evidence type="ECO:0000313" key="2">
    <source>
        <dbReference type="EMBL" id="PNS23714.1"/>
    </source>
</evidence>
<sequence length="92" mass="9918">MSLRSFAAVALANSYPFTFIFFLLLDSSEVARDLAFSAIQGPVTGSSCQSILIVHRQPALLLTDTIFCAQNLYLGIKVDKVVPSSLHAGLTK</sequence>
<keyword evidence="1" id="KW-0812">Transmembrane</keyword>
<dbReference type="EMBL" id="KZ623357">
    <property type="protein sequence ID" value="PNS23714.1"/>
    <property type="molecule type" value="Genomic_DNA"/>
</dbReference>
<keyword evidence="1" id="KW-1133">Transmembrane helix</keyword>
<gene>
    <name evidence="2" type="ORF">POPTR_T041000</name>
</gene>
<dbReference type="AlphaFoldDB" id="A0A2K1R8W1"/>
<feature type="transmembrane region" description="Helical" evidence="1">
    <location>
        <begin position="6"/>
        <end position="25"/>
    </location>
</feature>
<reference evidence="2" key="1">
    <citation type="journal article" date="2006" name="Science">
        <title>The genome of black cottonwood, Populus trichocarpa (Torr. &amp; Gray).</title>
        <authorList>
            <person name="Tuskan G.A."/>
            <person name="Difazio S."/>
            <person name="Jansson S."/>
            <person name="Bohlmann J."/>
            <person name="Grigoriev I."/>
            <person name="Hellsten U."/>
            <person name="Putnam N."/>
            <person name="Ralph S."/>
            <person name="Rombauts S."/>
            <person name="Salamov A."/>
            <person name="Schein J."/>
            <person name="Sterck L."/>
            <person name="Aerts A."/>
            <person name="Bhalerao R.R."/>
            <person name="Bhalerao R.P."/>
            <person name="Blaudez D."/>
            <person name="Boerjan W."/>
            <person name="Brun A."/>
            <person name="Brunner A."/>
            <person name="Busov V."/>
            <person name="Campbell M."/>
            <person name="Carlson J."/>
            <person name="Chalot M."/>
            <person name="Chapman J."/>
            <person name="Chen G.L."/>
            <person name="Cooper D."/>
            <person name="Coutinho P.M."/>
            <person name="Couturier J."/>
            <person name="Covert S."/>
            <person name="Cronk Q."/>
            <person name="Cunningham R."/>
            <person name="Davis J."/>
            <person name="Degroeve S."/>
            <person name="Dejardin A."/>
            <person name="Depamphilis C."/>
            <person name="Detter J."/>
            <person name="Dirks B."/>
            <person name="Dubchak I."/>
            <person name="Duplessis S."/>
            <person name="Ehlting J."/>
            <person name="Ellis B."/>
            <person name="Gendler K."/>
            <person name="Goodstein D."/>
            <person name="Gribskov M."/>
            <person name="Grimwood J."/>
            <person name="Groover A."/>
            <person name="Gunter L."/>
            <person name="Hamberger B."/>
            <person name="Heinze B."/>
            <person name="Helariutta Y."/>
            <person name="Henrissat B."/>
            <person name="Holligan D."/>
            <person name="Holt R."/>
            <person name="Huang W."/>
            <person name="Islam-Faridi N."/>
            <person name="Jones S."/>
            <person name="Jones-Rhoades M."/>
            <person name="Jorgensen R."/>
            <person name="Joshi C."/>
            <person name="Kangasjarvi J."/>
            <person name="Karlsson J."/>
            <person name="Kelleher C."/>
            <person name="Kirkpatrick R."/>
            <person name="Kirst M."/>
            <person name="Kohler A."/>
            <person name="Kalluri U."/>
            <person name="Larimer F."/>
            <person name="Leebens-Mack J."/>
            <person name="Leple J.C."/>
            <person name="Locascio P."/>
            <person name="Lou Y."/>
            <person name="Lucas S."/>
            <person name="Martin F."/>
            <person name="Montanini B."/>
            <person name="Napoli C."/>
            <person name="Nelson D.R."/>
            <person name="Nelson C."/>
            <person name="Nieminen K."/>
            <person name="Nilsson O."/>
            <person name="Pereda V."/>
            <person name="Peter G."/>
            <person name="Philippe R."/>
            <person name="Pilate G."/>
            <person name="Poliakov A."/>
            <person name="Razumovskaya J."/>
            <person name="Richardson P."/>
            <person name="Rinaldi C."/>
            <person name="Ritland K."/>
            <person name="Rouze P."/>
            <person name="Ryaboy D."/>
            <person name="Schmutz J."/>
            <person name="Schrader J."/>
            <person name="Segerman B."/>
            <person name="Shin H."/>
            <person name="Siddiqui A."/>
            <person name="Sterky F."/>
            <person name="Terry A."/>
            <person name="Tsai C.J."/>
            <person name="Uberbacher E."/>
            <person name="Unneberg P."/>
            <person name="Vahala J."/>
            <person name="Wall K."/>
            <person name="Wessler S."/>
            <person name="Yang G."/>
            <person name="Yin T."/>
            <person name="Douglas C."/>
            <person name="Marra M."/>
            <person name="Sandberg G."/>
            <person name="Van de Peer Y."/>
            <person name="Rokhsar D."/>
        </authorList>
    </citation>
    <scope>NUCLEOTIDE SEQUENCE [LARGE SCALE GENOMIC DNA]</scope>
    <source>
        <strain evidence="2">Nisqually-1</strain>
    </source>
</reference>
<organism evidence="2">
    <name type="scientific">Populus trichocarpa</name>
    <name type="common">Western balsam poplar</name>
    <name type="synonym">Populus balsamifera subsp. trichocarpa</name>
    <dbReference type="NCBI Taxonomy" id="3694"/>
    <lineage>
        <taxon>Eukaryota</taxon>
        <taxon>Viridiplantae</taxon>
        <taxon>Streptophyta</taxon>
        <taxon>Embryophyta</taxon>
        <taxon>Tracheophyta</taxon>
        <taxon>Spermatophyta</taxon>
        <taxon>Magnoliopsida</taxon>
        <taxon>eudicotyledons</taxon>
        <taxon>Gunneridae</taxon>
        <taxon>Pentapetalae</taxon>
        <taxon>rosids</taxon>
        <taxon>fabids</taxon>
        <taxon>Malpighiales</taxon>
        <taxon>Salicaceae</taxon>
        <taxon>Saliceae</taxon>
        <taxon>Populus</taxon>
    </lineage>
</organism>
<evidence type="ECO:0000256" key="1">
    <source>
        <dbReference type="SAM" id="Phobius"/>
    </source>
</evidence>
<accession>A0A2K1R8W1</accession>